<gene>
    <name evidence="6" type="ORF">NIES267_14010</name>
</gene>
<dbReference type="Pfam" id="PF05406">
    <property type="entry name" value="WGR"/>
    <property type="match status" value="1"/>
</dbReference>
<sequence length="1066" mass="122132">MKLIKRKTLHYQKDSSDKVYEVDLCEVAEDKYLVNFRYGRRGANLKEGTKTTQPVALTKAEQVFDKLVGEKTRKGYVDISVGNQVTTSTEPVPTVNDPRIQAILNRLADNKPSTWKLERAIWKAGELKITEATPLLINLLGTGEDLRDYCIAWSLGWCNENSNDKSAVDALTNLYQNNQTSEFVSRIAFEALLKIADDEKKAELKVEAIEFLPSLFQKLAKQGSSENFSAELTNYLQRCDYQGFEILDVIYGIDNEIVRPALIDVISTAPFKPNYFQRIRHIFKMAEYRLDEEVFGIIAYRFDKEKEMFSNENSGIALESGEYLDAYKWIYNQQERRYVKRINEVAEEIIKPSSRIAYSGKTREYIRRRIWKTLEKLGEENNPDYVKFAVKILMHYSDADETPSLQSTIYNWHSGYNETRYWDKYSSYITFNHILYENSPRYVLLKNAKAWQCKDGYKPNNPEPTNREEAFPQLWEQQPEALLKLLLESECNPVQSFAVKALRSCHKFLASINIDTIIQLINKPYEVTAQLGFELALLNYDSSNPNKTLIISLTNCLSERARKQAYKWIEAKPNYFLEDSSFVTALVLSNQSETRQFAKAFLGKANINDSSAQIIIGKILAELLSLPLNPTLERKESEPGEIGESIKEVSEILLLTFPSQLRTLNLNVINDLLTHPIIEIQQLGARILLNHEVSAKDLPAHIIESLLASENQELRVLGIRLFGQLPDEKLINEEQELIIAIAINPNSEIRNTIAPVINRLAASNPDFTVDIASEFIEILLTKEKHEGVHNFLVNLLKELPRWMTRISQETTLQLLKTKTSAPQELGGLLLSANYQTWIEEFTTSEIVKLSNHEVVAVRNASHQMLSQILNRLRNDSQEMVAAVRMLEAKWQDSRDFAFNLFTTEFGENEFTPEVLVTICDSVREEARRLGRDLLTRNFQSLDGEEYLLKFSEHPSADMQLFATSYLENYAKDDTEKLQQLAPFFISILSRVNRGSVTKKRTFAFLEAEAQKSEKAAKIVAEIMTRQSVTMAVADKSSAIQIMLKIYKQYPHLVLPIEVKPVVEVRS</sequence>
<dbReference type="AlphaFoldDB" id="A0A1Z4LL05"/>
<dbReference type="OrthoDB" id="435394at2"/>
<name>A0A1Z4LL05_9CYAN</name>
<reference evidence="6 7" key="1">
    <citation type="submission" date="2017-06" db="EMBL/GenBank/DDBJ databases">
        <title>Genome sequencing of cyanobaciteial culture collection at National Institute for Environmental Studies (NIES).</title>
        <authorList>
            <person name="Hirose Y."/>
            <person name="Shimura Y."/>
            <person name="Fujisawa T."/>
            <person name="Nakamura Y."/>
            <person name="Kawachi M."/>
        </authorList>
    </citation>
    <scope>NUCLEOTIDE SEQUENCE [LARGE SCALE GENOMIC DNA]</scope>
    <source>
        <strain evidence="6 7">NIES-267</strain>
    </source>
</reference>
<feature type="domain" description="WGR" evidence="5">
    <location>
        <begin position="1"/>
        <end position="96"/>
    </location>
</feature>
<dbReference type="GO" id="GO:0030089">
    <property type="term" value="C:phycobilisome"/>
    <property type="evidence" value="ECO:0007669"/>
    <property type="project" value="UniProtKB-KW"/>
</dbReference>
<dbReference type="Proteomes" id="UP000218418">
    <property type="component" value="Chromosome"/>
</dbReference>
<keyword evidence="3" id="KW-0605">Phycobilisome</keyword>
<dbReference type="SUPFAM" id="SSF48371">
    <property type="entry name" value="ARM repeat"/>
    <property type="match status" value="1"/>
</dbReference>
<evidence type="ECO:0000256" key="4">
    <source>
        <dbReference type="ARBA" id="ARBA00023239"/>
    </source>
</evidence>
<dbReference type="EMBL" id="AP018227">
    <property type="protein sequence ID" value="BAY81923.1"/>
    <property type="molecule type" value="Genomic_DNA"/>
</dbReference>
<protein>
    <recommendedName>
        <fullName evidence="5">WGR domain-containing protein</fullName>
    </recommendedName>
</protein>
<dbReference type="PROSITE" id="PS51977">
    <property type="entry name" value="WGR"/>
    <property type="match status" value="1"/>
</dbReference>
<evidence type="ECO:0000313" key="7">
    <source>
        <dbReference type="Proteomes" id="UP000218418"/>
    </source>
</evidence>
<dbReference type="SMART" id="SM00773">
    <property type="entry name" value="WGR"/>
    <property type="match status" value="1"/>
</dbReference>
<keyword evidence="7" id="KW-1185">Reference proteome</keyword>
<evidence type="ECO:0000256" key="1">
    <source>
        <dbReference type="ARBA" id="ARBA00009299"/>
    </source>
</evidence>
<dbReference type="InterPro" id="IPR016024">
    <property type="entry name" value="ARM-type_fold"/>
</dbReference>
<dbReference type="Gene3D" id="2.20.140.10">
    <property type="entry name" value="WGR domain"/>
    <property type="match status" value="1"/>
</dbReference>
<accession>A0A1Z4LL05</accession>
<dbReference type="Gene3D" id="1.25.10.10">
    <property type="entry name" value="Leucine-rich Repeat Variant"/>
    <property type="match status" value="1"/>
</dbReference>
<organism evidence="6 7">
    <name type="scientific">Calothrix parasitica NIES-267</name>
    <dbReference type="NCBI Taxonomy" id="1973488"/>
    <lineage>
        <taxon>Bacteria</taxon>
        <taxon>Bacillati</taxon>
        <taxon>Cyanobacteriota</taxon>
        <taxon>Cyanophyceae</taxon>
        <taxon>Nostocales</taxon>
        <taxon>Calotrichaceae</taxon>
        <taxon>Calothrix</taxon>
    </lineage>
</organism>
<comment type="similarity">
    <text evidence="1">Belongs to the CpcE/RpcE/PecE family.</text>
</comment>
<dbReference type="GO" id="GO:0016829">
    <property type="term" value="F:lyase activity"/>
    <property type="evidence" value="ECO:0007669"/>
    <property type="project" value="UniProtKB-KW"/>
</dbReference>
<evidence type="ECO:0000259" key="5">
    <source>
        <dbReference type="PROSITE" id="PS51977"/>
    </source>
</evidence>
<proteinExistence type="inferred from homology"/>
<evidence type="ECO:0000256" key="2">
    <source>
        <dbReference type="ARBA" id="ARBA00022549"/>
    </source>
</evidence>
<dbReference type="InterPro" id="IPR008893">
    <property type="entry name" value="WGR_domain"/>
</dbReference>
<evidence type="ECO:0000313" key="6">
    <source>
        <dbReference type="EMBL" id="BAY81923.1"/>
    </source>
</evidence>
<dbReference type="InterPro" id="IPR011989">
    <property type="entry name" value="ARM-like"/>
</dbReference>
<dbReference type="CDD" id="cd07998">
    <property type="entry name" value="WGR_DNA_ligase"/>
    <property type="match status" value="1"/>
</dbReference>
<keyword evidence="4" id="KW-0456">Lyase</keyword>
<evidence type="ECO:0000256" key="3">
    <source>
        <dbReference type="ARBA" id="ARBA00022738"/>
    </source>
</evidence>
<keyword evidence="2" id="KW-0042">Antenna complex</keyword>